<dbReference type="Gene3D" id="1.20.120.330">
    <property type="entry name" value="Nucleotidyltransferases domain 2"/>
    <property type="match status" value="1"/>
</dbReference>
<dbReference type="Gene3D" id="1.10.3090.10">
    <property type="entry name" value="cca-adding enzyme, domain 2"/>
    <property type="match status" value="1"/>
</dbReference>
<keyword evidence="5 6" id="KW-0511">Multifunctional enzyme</keyword>
<dbReference type="HAMAP" id="MF_00277">
    <property type="entry name" value="PII_uridylyl_transf"/>
    <property type="match status" value="1"/>
</dbReference>
<name>A0A2Z4AMV6_9BACT</name>
<dbReference type="InterPro" id="IPR045865">
    <property type="entry name" value="ACT-like_dom_sf"/>
</dbReference>
<dbReference type="SUPFAM" id="SSF55021">
    <property type="entry name" value="ACT-like"/>
    <property type="match status" value="2"/>
</dbReference>
<keyword evidence="3 6" id="KW-0378">Hydrolase</keyword>
<dbReference type="Pfam" id="PF08335">
    <property type="entry name" value="GlnD_UR_UTase"/>
    <property type="match status" value="1"/>
</dbReference>
<accession>A0A2Z4AMV6</accession>
<feature type="domain" description="ACT" evidence="7">
    <location>
        <begin position="733"/>
        <end position="814"/>
    </location>
</feature>
<dbReference type="PANTHER" id="PTHR47320">
    <property type="entry name" value="BIFUNCTIONAL URIDYLYLTRANSFERASE/URIDYLYL-REMOVING ENZYME"/>
    <property type="match status" value="1"/>
</dbReference>
<dbReference type="CDD" id="cd05401">
    <property type="entry name" value="NT_GlnE_GlnD_like"/>
    <property type="match status" value="1"/>
</dbReference>
<proteinExistence type="inferred from homology"/>
<dbReference type="InterPro" id="IPR002912">
    <property type="entry name" value="ACT_dom"/>
</dbReference>
<dbReference type="NCBIfam" id="TIGR01693">
    <property type="entry name" value="UTase_glnD"/>
    <property type="match status" value="1"/>
</dbReference>
<dbReference type="GO" id="GO:0008081">
    <property type="term" value="F:phosphoric diester hydrolase activity"/>
    <property type="evidence" value="ECO:0007669"/>
    <property type="project" value="UniProtKB-UniRule"/>
</dbReference>
<evidence type="ECO:0000259" key="7">
    <source>
        <dbReference type="PROSITE" id="PS51671"/>
    </source>
</evidence>
<comment type="activity regulation">
    <text evidence="6">Uridylyltransferase (UTase) activity is inhibited by glutamine, while glutamine activates uridylyl-removing (UR) activity.</text>
</comment>
<comment type="caution">
    <text evidence="6">Lacks conserved residue(s) required for the propagation of feature annotation.</text>
</comment>
<dbReference type="Pfam" id="PF01966">
    <property type="entry name" value="HD"/>
    <property type="match status" value="1"/>
</dbReference>
<organism evidence="8 9">
    <name type="scientific">Candidatus Moanibacter tarae</name>
    <dbReference type="NCBI Taxonomy" id="2200854"/>
    <lineage>
        <taxon>Bacteria</taxon>
        <taxon>Pseudomonadati</taxon>
        <taxon>Verrucomicrobiota</taxon>
        <taxon>Opitutia</taxon>
        <taxon>Puniceicoccales</taxon>
        <taxon>Puniceicoccales incertae sedis</taxon>
        <taxon>Candidatus Moanibacter</taxon>
    </lineage>
</organism>
<comment type="similarity">
    <text evidence="6">Belongs to the GlnD family.</text>
</comment>
<dbReference type="PIRSF" id="PIRSF006288">
    <property type="entry name" value="PII_uridyltransf"/>
    <property type="match status" value="1"/>
</dbReference>
<evidence type="ECO:0000256" key="4">
    <source>
        <dbReference type="ARBA" id="ARBA00022842"/>
    </source>
</evidence>
<evidence type="ECO:0000256" key="2">
    <source>
        <dbReference type="ARBA" id="ARBA00022695"/>
    </source>
</evidence>
<evidence type="ECO:0000313" key="9">
    <source>
        <dbReference type="Proteomes" id="UP000247465"/>
    </source>
</evidence>
<dbReference type="PROSITE" id="PS51671">
    <property type="entry name" value="ACT"/>
    <property type="match status" value="2"/>
</dbReference>
<dbReference type="InterPro" id="IPR013546">
    <property type="entry name" value="PII_UdlTrfase/GS_AdlTrfase"/>
</dbReference>
<dbReference type="EC" id="2.7.7.59" evidence="6"/>
<feature type="domain" description="ACT" evidence="7">
    <location>
        <begin position="852"/>
        <end position="922"/>
    </location>
</feature>
<comment type="function">
    <text evidence="6">Modifies, by uridylylation and deuridylylation, the PII regulatory proteins (GlnB and homologs), in response to the nitrogen status of the cell that GlnD senses through the glutamine level. Under low glutamine levels, catalyzes the conversion of the PII proteins and UTP to PII-UMP and PPi, while under higher glutamine levels, GlnD hydrolyzes PII-UMP to PII and UMP (deuridylylation). Thus, controls uridylylation state and activity of the PII proteins, and plays an important role in the regulation of nitrogen metabolism.</text>
</comment>
<dbReference type="EC" id="3.1.4.-" evidence="6"/>
<dbReference type="SUPFAM" id="SSF81891">
    <property type="entry name" value="Poly A polymerase C-terminal region-like"/>
    <property type="match status" value="1"/>
</dbReference>
<evidence type="ECO:0000256" key="1">
    <source>
        <dbReference type="ARBA" id="ARBA00022679"/>
    </source>
</evidence>
<dbReference type="GO" id="GO:0008773">
    <property type="term" value="F:[protein-PII] uridylyltransferase activity"/>
    <property type="evidence" value="ECO:0007669"/>
    <property type="project" value="UniProtKB-UniRule"/>
</dbReference>
<dbReference type="GO" id="GO:0006808">
    <property type="term" value="P:regulation of nitrogen utilization"/>
    <property type="evidence" value="ECO:0007669"/>
    <property type="project" value="UniProtKB-UniRule"/>
</dbReference>
<evidence type="ECO:0000256" key="3">
    <source>
        <dbReference type="ARBA" id="ARBA00022801"/>
    </source>
</evidence>
<sequence length="922" mass="106489">MEEPLYRQILGHAEHWLSFDLGTNREKVLNGCREYLRLGNDMIYRYHCMADNGTQVTLARSYVIDILIENLFRYSTKIYKRKHGPPPCPVSVVALGGYGRAELSPLSDIDIMFLLPDNVVAGGIQRIQEILSENLLLILWDLKLKVGPSTRTLSHTFEDAEKDIETKTALLESRLITGQKKLFKQFIRQYKRFYRRANPEAYIQARLDDQYTRRKKHQNTVFLQEPDIKNGVGGLRDYQNILWMAEIKLGIDSMGKLHHRRYLSKSEHRAYTAGYEFLLRVRNELHFQSTRPTDLLNLEKQPNIAKKLGYKQKSVFKRVEAFMRDYYKHAKEIFRITQILEGRLFPERQITANRLINSSLSEPRKRRVFDGFVLRRNILTHLNLSVFKEDPERLIRVFRHCQQLDATLDFSLSSLITESLPLITSSVIHSPTANRSFRGILQTVGEVYPTLAKMHELGVLERFLPEFSDLTCLVQHEYYHRYTADEHTLNTIHQLDRIFSGASQYSPVYVHAIHQTKNPSILYLILLLHDIGKGKMISGHAKIGAGMARAILARLQIAPDIMERIIFLISNHLEMWRFWQRYDIEDPETGAAFANFVKDEENLRLLFVHTYCDSQGTHSDLWNSYKDGLHRGLFHITLDHFRGTASKGVEEESQESVSYSCIREAAPHISEEEIIAHFNQLTASYFVDSGVEEISFHLDMVHRFLRRVRQEESPNTLVPIVDWRDDLNLSMTVVNIATWDRPGLFYRLAGAFSVAGVNILSSRAISRMDSITIDSFYICDPGGGCVQDQQAKDKFQTNLISALKYDKDLLPVILEQARKAENPPFLKFDERLNAPIPHRVDSHKDKRLNRIIVEIQATDQIGLLYRVAKAIYDHGFNIEFARISTELDVAVDTFHITNINTLKKDNSGDLRNLEANLNNLVS</sequence>
<feature type="region of interest" description="Uridylyltransferase" evidence="6">
    <location>
        <begin position="1"/>
        <end position="367"/>
    </location>
</feature>
<dbReference type="Proteomes" id="UP000247465">
    <property type="component" value="Chromosome"/>
</dbReference>
<dbReference type="AlphaFoldDB" id="A0A2Z4AMV6"/>
<keyword evidence="4 6" id="KW-0460">Magnesium</keyword>
<keyword evidence="2 6" id="KW-0548">Nucleotidyltransferase</keyword>
<dbReference type="InterPro" id="IPR010043">
    <property type="entry name" value="UTase/UR"/>
</dbReference>
<comment type="catalytic activity">
    <reaction evidence="6">
        <text>[protein-PII]-L-tyrosine + UTP = [protein-PII]-uridylyl-L-tyrosine + diphosphate</text>
        <dbReference type="Rhea" id="RHEA:13673"/>
        <dbReference type="Rhea" id="RHEA-COMP:12147"/>
        <dbReference type="Rhea" id="RHEA-COMP:12148"/>
        <dbReference type="ChEBI" id="CHEBI:33019"/>
        <dbReference type="ChEBI" id="CHEBI:46398"/>
        <dbReference type="ChEBI" id="CHEBI:46858"/>
        <dbReference type="ChEBI" id="CHEBI:90602"/>
        <dbReference type="EC" id="2.7.7.59"/>
    </reaction>
</comment>
<comment type="catalytic activity">
    <reaction evidence="6">
        <text>[protein-PII]-uridylyl-L-tyrosine + H2O = [protein-PII]-L-tyrosine + UMP + H(+)</text>
        <dbReference type="Rhea" id="RHEA:48600"/>
        <dbReference type="Rhea" id="RHEA-COMP:12147"/>
        <dbReference type="Rhea" id="RHEA-COMP:12148"/>
        <dbReference type="ChEBI" id="CHEBI:15377"/>
        <dbReference type="ChEBI" id="CHEBI:15378"/>
        <dbReference type="ChEBI" id="CHEBI:46858"/>
        <dbReference type="ChEBI" id="CHEBI:57865"/>
        <dbReference type="ChEBI" id="CHEBI:90602"/>
    </reaction>
</comment>
<gene>
    <name evidence="6 8" type="primary">glnD</name>
    <name evidence="8" type="ORF">DF168_01785</name>
</gene>
<dbReference type="SUPFAM" id="SSF81593">
    <property type="entry name" value="Nucleotidyltransferase substrate binding subunit/domain"/>
    <property type="match status" value="1"/>
</dbReference>
<evidence type="ECO:0000313" key="8">
    <source>
        <dbReference type="EMBL" id="AWT60570.1"/>
    </source>
</evidence>
<dbReference type="KEGG" id="mtar:DF168_01785"/>
<dbReference type="CDD" id="cd04873">
    <property type="entry name" value="ACT_UUR-ACR-like"/>
    <property type="match status" value="1"/>
</dbReference>
<reference evidence="8 9" key="1">
    <citation type="submission" date="2018-06" db="EMBL/GenBank/DDBJ databases">
        <title>Draft Genome Sequence of a Novel Marine Bacterium Related to the Verrucomicrobia.</title>
        <authorList>
            <person name="Vosseberg J."/>
            <person name="Martijn J."/>
            <person name="Ettema T.J.G."/>
        </authorList>
    </citation>
    <scope>NUCLEOTIDE SEQUENCE [LARGE SCALE GENOMIC DNA]</scope>
    <source>
        <strain evidence="8">TARA_B100001123</strain>
    </source>
</reference>
<comment type="cofactor">
    <cofactor evidence="6">
        <name>Mg(2+)</name>
        <dbReference type="ChEBI" id="CHEBI:18420"/>
    </cofactor>
</comment>
<dbReference type="InterPro" id="IPR043519">
    <property type="entry name" value="NT_sf"/>
</dbReference>
<dbReference type="PANTHER" id="PTHR47320:SF1">
    <property type="entry name" value="BIFUNCTIONAL URIDYLYLTRANSFERASE_URIDYLYL-REMOVING ENZYME"/>
    <property type="match status" value="1"/>
</dbReference>
<dbReference type="Gene3D" id="3.30.460.10">
    <property type="entry name" value="Beta Polymerase, domain 2"/>
    <property type="match status" value="1"/>
</dbReference>
<evidence type="ECO:0000256" key="5">
    <source>
        <dbReference type="ARBA" id="ARBA00023268"/>
    </source>
</evidence>
<dbReference type="InterPro" id="IPR006674">
    <property type="entry name" value="HD_domain"/>
</dbReference>
<protein>
    <recommendedName>
        <fullName evidence="6">Bifunctional uridylyltransferase/uridylyl-removing enzyme</fullName>
        <shortName evidence="6">UTase/UR</shortName>
    </recommendedName>
    <alternativeName>
        <fullName evidence="6">Bifunctional [protein-PII] modification enzyme</fullName>
    </alternativeName>
    <alternativeName>
        <fullName evidence="6">Bifunctional nitrogen sensor protein</fullName>
    </alternativeName>
    <domain>
        <recommendedName>
            <fullName evidence="6">[Protein-PII] uridylyltransferase</fullName>
            <shortName evidence="6">PII uridylyltransferase</shortName>
            <shortName evidence="6">UTase</shortName>
            <ecNumber evidence="6">2.7.7.59</ecNumber>
        </recommendedName>
    </domain>
    <domain>
        <recommendedName>
            <fullName evidence="6">[Protein-PII]-UMP uridylyl-removing enzyme</fullName>
            <shortName evidence="6">UR</shortName>
            <ecNumber evidence="6">3.1.4.-</ecNumber>
        </recommendedName>
    </domain>
</protein>
<comment type="domain">
    <text evidence="6">Has four distinct domains: an N-terminal nucleotidyltransferase (NT) domain responsible for UTase activity, a central HD domain that encodes UR activity, and two C-terminal ACT domains that seem to have a role in glutamine sensing.</text>
</comment>
<dbReference type="EMBL" id="CP029803">
    <property type="protein sequence ID" value="AWT60570.1"/>
    <property type="molecule type" value="Genomic_DNA"/>
</dbReference>
<dbReference type="Pfam" id="PF01842">
    <property type="entry name" value="ACT"/>
    <property type="match status" value="1"/>
</dbReference>
<evidence type="ECO:0000256" key="6">
    <source>
        <dbReference type="HAMAP-Rule" id="MF_00277"/>
    </source>
</evidence>
<keyword evidence="1 6" id="KW-0808">Transferase</keyword>
<dbReference type="SUPFAM" id="SSF81301">
    <property type="entry name" value="Nucleotidyltransferase"/>
    <property type="match status" value="1"/>
</dbReference>